<dbReference type="SMART" id="SM01340">
    <property type="entry name" value="DNA_mis_repair"/>
    <property type="match status" value="1"/>
</dbReference>
<dbReference type="Gene3D" id="3.30.1540.20">
    <property type="entry name" value="MutL, C-terminal domain, dimerisation subdomain"/>
    <property type="match status" value="1"/>
</dbReference>
<reference evidence="8" key="1">
    <citation type="journal article" date="2021" name="PeerJ">
        <title>Extensive microbial diversity within the chicken gut microbiome revealed by metagenomics and culture.</title>
        <authorList>
            <person name="Gilroy R."/>
            <person name="Ravi A."/>
            <person name="Getino M."/>
            <person name="Pursley I."/>
            <person name="Horton D.L."/>
            <person name="Alikhan N.F."/>
            <person name="Baker D."/>
            <person name="Gharbi K."/>
            <person name="Hall N."/>
            <person name="Watson M."/>
            <person name="Adriaenssens E.M."/>
            <person name="Foster-Nyarko E."/>
            <person name="Jarju S."/>
            <person name="Secka A."/>
            <person name="Antonio M."/>
            <person name="Oren A."/>
            <person name="Chaudhuri R.R."/>
            <person name="La Ragione R."/>
            <person name="Hildebrand F."/>
            <person name="Pallen M.J."/>
        </authorList>
    </citation>
    <scope>NUCLEOTIDE SEQUENCE</scope>
    <source>
        <strain evidence="8">CHK186-1790</strain>
    </source>
</reference>
<dbReference type="GO" id="GO:0005524">
    <property type="term" value="F:ATP binding"/>
    <property type="evidence" value="ECO:0007669"/>
    <property type="project" value="InterPro"/>
</dbReference>
<dbReference type="AlphaFoldDB" id="A0A9D2T069"/>
<dbReference type="Gene3D" id="3.30.1370.100">
    <property type="entry name" value="MutL, C-terminal domain, regulatory subdomain"/>
    <property type="match status" value="1"/>
</dbReference>
<dbReference type="InterPro" id="IPR002099">
    <property type="entry name" value="MutL/Mlh/PMS"/>
</dbReference>
<accession>A0A9D2T069</accession>
<sequence>MPHIQVLDSHVADLIAAGEVVERPASVVKELVENAIDAGAHALTVEIQRGGMAYIRVTDDGCGIDPADVETAFLRHATSKIRSEYDLEAIGTLGFRGEALAAISSVSRMEVLTRTAGSDFGVSLKLEGGVVTGRQEAGGPQGTTMVVRDLFYNTPARLKYMKKDAAEGAAAFAAVQREALAHPEVSFQFFRDGRQELLTPGDGQLRSAVYAVLGRDLALGLTPVKGSGEDGIRVEGFSSLPACCRGSRNYQFFFVNGRFIKSRTMMAALEEAYKNQHMVGKFPGCVLHLTVRPNSVDVNVHPAKTEVKFVSERRVFDSVYHAVKGALEGEDRRPQAVIPAPKPAPRETAAPSQTTFLHMTAEEYRKAPPAAPRREAPAKAAAPALRRESPPGASGFGRVRDIEQGGGLPLHDFARPRFQRPETPPPREEVPPPAREPVPVREEAPPAQAAPEAPEHDMSGGAPAELDAQDGNGAQPIEEGPPAGPETPPEEAPAPEPWVVRGELFQTYILVEQGERAFFIDKHAAHERMNFDKLKAQGYTPMVQQLLAPVVFTPAPEEGATLLQNRELLDRFGFDCEDFGGGAVIVRACPDYVDAGEAEATLLELAAGLLEERRADPEGVRDHLMATMACKAAIKGGQKNGPAELERVAAAVMAGEVKYCPHGRPVAIELTRGQLEKLFKRA</sequence>
<feature type="region of interest" description="Disordered" evidence="5">
    <location>
        <begin position="331"/>
        <end position="352"/>
    </location>
</feature>
<dbReference type="GO" id="GO:0016887">
    <property type="term" value="F:ATP hydrolysis activity"/>
    <property type="evidence" value="ECO:0007669"/>
    <property type="project" value="InterPro"/>
</dbReference>
<comment type="caution">
    <text evidence="8">The sequence shown here is derived from an EMBL/GenBank/DDBJ whole genome shotgun (WGS) entry which is preliminary data.</text>
</comment>
<feature type="domain" description="MutL C-terminal dimerisation" evidence="6">
    <location>
        <begin position="500"/>
        <end position="640"/>
    </location>
</feature>
<dbReference type="NCBIfam" id="TIGR00585">
    <property type="entry name" value="mutl"/>
    <property type="match status" value="1"/>
</dbReference>
<dbReference type="PANTHER" id="PTHR10073">
    <property type="entry name" value="DNA MISMATCH REPAIR PROTEIN MLH, PMS, MUTL"/>
    <property type="match status" value="1"/>
</dbReference>
<dbReference type="Pfam" id="PF13589">
    <property type="entry name" value="HATPase_c_3"/>
    <property type="match status" value="1"/>
</dbReference>
<dbReference type="SUPFAM" id="SSF54211">
    <property type="entry name" value="Ribosomal protein S5 domain 2-like"/>
    <property type="match status" value="1"/>
</dbReference>
<evidence type="ECO:0000313" key="8">
    <source>
        <dbReference type="EMBL" id="HJC40576.1"/>
    </source>
</evidence>
<protein>
    <recommendedName>
        <fullName evidence="4">DNA mismatch repair protein MutL</fullName>
    </recommendedName>
</protein>
<dbReference type="GO" id="GO:0004519">
    <property type="term" value="F:endonuclease activity"/>
    <property type="evidence" value="ECO:0007669"/>
    <property type="project" value="UniProtKB-KW"/>
</dbReference>
<dbReference type="SUPFAM" id="SSF55874">
    <property type="entry name" value="ATPase domain of HSP90 chaperone/DNA topoisomerase II/histidine kinase"/>
    <property type="match status" value="1"/>
</dbReference>
<feature type="compositionally biased region" description="Pro residues" evidence="5">
    <location>
        <begin position="482"/>
        <end position="495"/>
    </location>
</feature>
<dbReference type="CDD" id="cd00782">
    <property type="entry name" value="MutL_Trans"/>
    <property type="match status" value="1"/>
</dbReference>
<dbReference type="InterPro" id="IPR042121">
    <property type="entry name" value="MutL_C_regsub"/>
</dbReference>
<name>A0A9D2T069_9FIRM</name>
<evidence type="ECO:0000256" key="1">
    <source>
        <dbReference type="ARBA" id="ARBA00006082"/>
    </source>
</evidence>
<dbReference type="PANTHER" id="PTHR10073:SF12">
    <property type="entry name" value="DNA MISMATCH REPAIR PROTEIN MLH1"/>
    <property type="match status" value="1"/>
</dbReference>
<evidence type="ECO:0000313" key="9">
    <source>
        <dbReference type="Proteomes" id="UP000823882"/>
    </source>
</evidence>
<feature type="domain" description="DNA mismatch repair protein S5" evidence="7">
    <location>
        <begin position="209"/>
        <end position="328"/>
    </location>
</feature>
<dbReference type="Gene3D" id="3.30.230.10">
    <property type="match status" value="1"/>
</dbReference>
<dbReference type="InterPro" id="IPR014762">
    <property type="entry name" value="DNA_mismatch_repair_CS"/>
</dbReference>
<dbReference type="Gene3D" id="3.30.565.10">
    <property type="entry name" value="Histidine kinase-like ATPase, C-terminal domain"/>
    <property type="match status" value="1"/>
</dbReference>
<dbReference type="InterPro" id="IPR014721">
    <property type="entry name" value="Ribsml_uS5_D2-typ_fold_subgr"/>
</dbReference>
<dbReference type="SUPFAM" id="SSF118116">
    <property type="entry name" value="DNA mismatch repair protein MutL"/>
    <property type="match status" value="1"/>
</dbReference>
<dbReference type="InterPro" id="IPR020667">
    <property type="entry name" value="DNA_mismatch_repair_MutL"/>
</dbReference>
<dbReference type="InterPro" id="IPR020568">
    <property type="entry name" value="Ribosomal_Su5_D2-typ_SF"/>
</dbReference>
<keyword evidence="2 4" id="KW-0227">DNA damage</keyword>
<dbReference type="InterPro" id="IPR013507">
    <property type="entry name" value="DNA_mismatch_S5_2-like"/>
</dbReference>
<dbReference type="InterPro" id="IPR014790">
    <property type="entry name" value="MutL_C"/>
</dbReference>
<dbReference type="Pfam" id="PF08676">
    <property type="entry name" value="MutL_C"/>
    <property type="match status" value="1"/>
</dbReference>
<feature type="compositionally biased region" description="Basic and acidic residues" evidence="5">
    <location>
        <begin position="365"/>
        <end position="377"/>
    </location>
</feature>
<organism evidence="8 9">
    <name type="scientific">Candidatus Intestinimonas pullistercoris</name>
    <dbReference type="NCBI Taxonomy" id="2838623"/>
    <lineage>
        <taxon>Bacteria</taxon>
        <taxon>Bacillati</taxon>
        <taxon>Bacillota</taxon>
        <taxon>Clostridia</taxon>
        <taxon>Eubacteriales</taxon>
        <taxon>Intestinimonas</taxon>
    </lineage>
</organism>
<dbReference type="HAMAP" id="MF_00149">
    <property type="entry name" value="DNA_mis_repair"/>
    <property type="match status" value="1"/>
</dbReference>
<gene>
    <name evidence="4 8" type="primary">mutL</name>
    <name evidence="8" type="ORF">H9701_03355</name>
</gene>
<proteinExistence type="inferred from homology"/>
<comment type="function">
    <text evidence="4">This protein is involved in the repair of mismatches in DNA. It is required for dam-dependent methyl-directed DNA mismatch repair. May act as a 'molecular matchmaker', a protein that promotes the formation of a stable complex between two or more DNA-binding proteins in an ATP-dependent manner without itself being part of a final effector complex.</text>
</comment>
<evidence type="ECO:0000256" key="3">
    <source>
        <dbReference type="ARBA" id="ARBA00023204"/>
    </source>
</evidence>
<dbReference type="SMART" id="SM00853">
    <property type="entry name" value="MutL_C"/>
    <property type="match status" value="1"/>
</dbReference>
<evidence type="ECO:0000259" key="7">
    <source>
        <dbReference type="SMART" id="SM01340"/>
    </source>
</evidence>
<dbReference type="Proteomes" id="UP000823882">
    <property type="component" value="Unassembled WGS sequence"/>
</dbReference>
<keyword evidence="8" id="KW-0378">Hydrolase</keyword>
<dbReference type="PROSITE" id="PS00058">
    <property type="entry name" value="DNA_MISMATCH_REPAIR_1"/>
    <property type="match status" value="1"/>
</dbReference>
<keyword evidence="8" id="KW-0540">Nuclease</keyword>
<keyword evidence="8" id="KW-0255">Endonuclease</keyword>
<evidence type="ECO:0000256" key="5">
    <source>
        <dbReference type="SAM" id="MobiDB-lite"/>
    </source>
</evidence>
<dbReference type="InterPro" id="IPR038973">
    <property type="entry name" value="MutL/Mlh/Pms-like"/>
</dbReference>
<evidence type="ECO:0000256" key="4">
    <source>
        <dbReference type="HAMAP-Rule" id="MF_00149"/>
    </source>
</evidence>
<keyword evidence="3 4" id="KW-0234">DNA repair</keyword>
<dbReference type="EMBL" id="DWWJ01000065">
    <property type="protein sequence ID" value="HJC40576.1"/>
    <property type="molecule type" value="Genomic_DNA"/>
</dbReference>
<dbReference type="GO" id="GO:0030983">
    <property type="term" value="F:mismatched DNA binding"/>
    <property type="evidence" value="ECO:0007669"/>
    <property type="project" value="InterPro"/>
</dbReference>
<evidence type="ECO:0000256" key="2">
    <source>
        <dbReference type="ARBA" id="ARBA00022763"/>
    </source>
</evidence>
<dbReference type="InterPro" id="IPR036890">
    <property type="entry name" value="HATPase_C_sf"/>
</dbReference>
<feature type="region of interest" description="Disordered" evidence="5">
    <location>
        <begin position="365"/>
        <end position="495"/>
    </location>
</feature>
<reference evidence="8" key="2">
    <citation type="submission" date="2021-04" db="EMBL/GenBank/DDBJ databases">
        <authorList>
            <person name="Gilroy R."/>
        </authorList>
    </citation>
    <scope>NUCLEOTIDE SEQUENCE</scope>
    <source>
        <strain evidence="8">CHK186-1790</strain>
    </source>
</reference>
<evidence type="ECO:0000259" key="6">
    <source>
        <dbReference type="SMART" id="SM00853"/>
    </source>
</evidence>
<dbReference type="FunFam" id="3.30.565.10:FF:000003">
    <property type="entry name" value="DNA mismatch repair endonuclease MutL"/>
    <property type="match status" value="1"/>
</dbReference>
<dbReference type="InterPro" id="IPR042120">
    <property type="entry name" value="MutL_C_dimsub"/>
</dbReference>
<dbReference type="GO" id="GO:0140664">
    <property type="term" value="F:ATP-dependent DNA damage sensor activity"/>
    <property type="evidence" value="ECO:0007669"/>
    <property type="project" value="InterPro"/>
</dbReference>
<dbReference type="Pfam" id="PF01119">
    <property type="entry name" value="DNA_mis_repair"/>
    <property type="match status" value="1"/>
</dbReference>
<dbReference type="InterPro" id="IPR037198">
    <property type="entry name" value="MutL_C_sf"/>
</dbReference>
<comment type="similarity">
    <text evidence="1 4">Belongs to the DNA mismatch repair MutL/HexB family.</text>
</comment>
<dbReference type="GO" id="GO:0006298">
    <property type="term" value="P:mismatch repair"/>
    <property type="evidence" value="ECO:0007669"/>
    <property type="project" value="UniProtKB-UniRule"/>
</dbReference>
<dbReference type="CDD" id="cd16926">
    <property type="entry name" value="HATPase_MutL-MLH-PMS-like"/>
    <property type="match status" value="1"/>
</dbReference>
<dbReference type="GO" id="GO:0032300">
    <property type="term" value="C:mismatch repair complex"/>
    <property type="evidence" value="ECO:0007669"/>
    <property type="project" value="InterPro"/>
</dbReference>